<evidence type="ECO:0000256" key="3">
    <source>
        <dbReference type="ARBA" id="ARBA00012891"/>
    </source>
</evidence>
<accession>A0A6G4WHY3</accession>
<keyword evidence="11" id="KW-1185">Reference proteome</keyword>
<feature type="domain" description="DNA topoisomerase IB N-terminal" evidence="9">
    <location>
        <begin position="31"/>
        <end position="79"/>
    </location>
</feature>
<protein>
    <recommendedName>
        <fullName evidence="3">DNA topoisomerase</fullName>
        <ecNumber evidence="3">5.6.2.1</ecNumber>
    </recommendedName>
</protein>
<keyword evidence="5" id="KW-0238">DNA-binding</keyword>
<dbReference type="InterPro" id="IPR001631">
    <property type="entry name" value="TopoI"/>
</dbReference>
<dbReference type="PRINTS" id="PR00416">
    <property type="entry name" value="EUTPISMRASEI"/>
</dbReference>
<keyword evidence="6" id="KW-0413">Isomerase</keyword>
<dbReference type="InterPro" id="IPR035447">
    <property type="entry name" value="DNA_topo_I_N_sf"/>
</dbReference>
<feature type="region of interest" description="Disordered" evidence="7">
    <location>
        <begin position="1"/>
        <end position="38"/>
    </location>
</feature>
<dbReference type="GO" id="GO:0003917">
    <property type="term" value="F:DNA topoisomerase type I (single strand cut, ATP-independent) activity"/>
    <property type="evidence" value="ECO:0007669"/>
    <property type="project" value="UniProtKB-EC"/>
</dbReference>
<dbReference type="PROSITE" id="PS52038">
    <property type="entry name" value="TOPO_IB_2"/>
    <property type="match status" value="1"/>
</dbReference>
<dbReference type="InterPro" id="IPR011010">
    <property type="entry name" value="DNA_brk_join_enz"/>
</dbReference>
<evidence type="ECO:0000259" key="8">
    <source>
        <dbReference type="Pfam" id="PF01028"/>
    </source>
</evidence>
<evidence type="ECO:0000256" key="2">
    <source>
        <dbReference type="ARBA" id="ARBA00006645"/>
    </source>
</evidence>
<dbReference type="SUPFAM" id="SSF55869">
    <property type="entry name" value="DNA topoisomerase I domain"/>
    <property type="match status" value="1"/>
</dbReference>
<dbReference type="Proteomes" id="UP001642900">
    <property type="component" value="Unassembled WGS sequence"/>
</dbReference>
<comment type="similarity">
    <text evidence="2">Belongs to the type IB topoisomerase family.</text>
</comment>
<dbReference type="GO" id="GO:0006265">
    <property type="term" value="P:DNA topological change"/>
    <property type="evidence" value="ECO:0007669"/>
    <property type="project" value="InterPro"/>
</dbReference>
<dbReference type="EMBL" id="JAAKZF010000051">
    <property type="protein sequence ID" value="NGO54402.1"/>
    <property type="molecule type" value="Genomic_DNA"/>
</dbReference>
<organism evidence="10 11">
    <name type="scientific">Allomesorhizobium camelthorni</name>
    <dbReference type="NCBI Taxonomy" id="475069"/>
    <lineage>
        <taxon>Bacteria</taxon>
        <taxon>Pseudomonadati</taxon>
        <taxon>Pseudomonadota</taxon>
        <taxon>Alphaproteobacteria</taxon>
        <taxon>Hyphomicrobiales</taxon>
        <taxon>Phyllobacteriaceae</taxon>
        <taxon>Allomesorhizobium</taxon>
    </lineage>
</organism>
<dbReference type="Gene3D" id="1.10.132.120">
    <property type="match status" value="1"/>
</dbReference>
<dbReference type="Pfam" id="PF01028">
    <property type="entry name" value="Topoisom_I"/>
    <property type="match status" value="1"/>
</dbReference>
<dbReference type="Gene3D" id="3.30.66.10">
    <property type="entry name" value="DNA topoisomerase I domain"/>
    <property type="match status" value="1"/>
</dbReference>
<evidence type="ECO:0000256" key="4">
    <source>
        <dbReference type="ARBA" id="ARBA00023029"/>
    </source>
</evidence>
<dbReference type="InterPro" id="IPR049331">
    <property type="entry name" value="Top1B_N_bact"/>
</dbReference>
<feature type="domain" description="DNA topoisomerase I catalytic core eukaryotic-type" evidence="8">
    <location>
        <begin position="95"/>
        <end position="306"/>
    </location>
</feature>
<dbReference type="InterPro" id="IPR013500">
    <property type="entry name" value="TopoI_cat_euk"/>
</dbReference>
<keyword evidence="4" id="KW-0799">Topoisomerase</keyword>
<evidence type="ECO:0000256" key="6">
    <source>
        <dbReference type="ARBA" id="ARBA00023235"/>
    </source>
</evidence>
<dbReference type="AlphaFoldDB" id="A0A6G4WHY3"/>
<gene>
    <name evidence="10" type="ORF">G6N73_25260</name>
</gene>
<dbReference type="Pfam" id="PF21338">
    <property type="entry name" value="Top1B_N_bact"/>
    <property type="match status" value="1"/>
</dbReference>
<evidence type="ECO:0000313" key="11">
    <source>
        <dbReference type="Proteomes" id="UP001642900"/>
    </source>
</evidence>
<evidence type="ECO:0000256" key="7">
    <source>
        <dbReference type="SAM" id="MobiDB-lite"/>
    </source>
</evidence>
<sequence>MPEPAASARSASLVHVSDEEPGIRRRRPGKGFFYTTPEGERLSDPEALARIKSLAIPPAWTDVWISPVEDGHLQATGRDQRGRKQYRYHPRWSACRDEVKYSSLVDFAKALPRLRAHVDADLKKPGLPPERVVASVVWLLDNTMIRVGNSAYARDNNSFGLTTLRDRHVKIDGSEIRFAFKGKSGKEWNLRLVDRRIAKIVRGAQDLPGQQLFQYKTEDGGRSVVRSQDVNAYIRQASGQDFSSKHFRTWGGTICAASLFAATPVPDTKSAPARVTNEIVDRVAAQLGNTRTVCRKCYIHPLVVERWSEGRLAEEMAAVRRSFHKPVDGLDEEETLILKWLSNAGNGVGCRCSKAN</sequence>
<evidence type="ECO:0000256" key="1">
    <source>
        <dbReference type="ARBA" id="ARBA00000213"/>
    </source>
</evidence>
<evidence type="ECO:0000256" key="5">
    <source>
        <dbReference type="ARBA" id="ARBA00023125"/>
    </source>
</evidence>
<proteinExistence type="inferred from homology"/>
<dbReference type="EC" id="5.6.2.1" evidence="3"/>
<dbReference type="RefSeq" id="WP_165032710.1">
    <property type="nucleotide sequence ID" value="NZ_JAAKZF010000051.1"/>
</dbReference>
<comment type="caution">
    <text evidence="10">The sequence shown here is derived from an EMBL/GenBank/DDBJ whole genome shotgun (WGS) entry which is preliminary data.</text>
</comment>
<dbReference type="Gene3D" id="3.90.15.10">
    <property type="entry name" value="Topoisomerase I, Chain A, domain 3"/>
    <property type="match status" value="1"/>
</dbReference>
<reference evidence="10 11" key="1">
    <citation type="submission" date="2020-02" db="EMBL/GenBank/DDBJ databases">
        <title>Genome sequence of strain CCNWXJ40-4.</title>
        <authorList>
            <person name="Gao J."/>
            <person name="Sun J."/>
        </authorList>
    </citation>
    <scope>NUCLEOTIDE SEQUENCE [LARGE SCALE GENOMIC DNA]</scope>
    <source>
        <strain evidence="10 11">CCNWXJ 40-4</strain>
    </source>
</reference>
<comment type="catalytic activity">
    <reaction evidence="1">
        <text>ATP-independent breakage of single-stranded DNA, followed by passage and rejoining.</text>
        <dbReference type="EC" id="5.6.2.1"/>
    </reaction>
</comment>
<dbReference type="SUPFAM" id="SSF56349">
    <property type="entry name" value="DNA breaking-rejoining enzymes"/>
    <property type="match status" value="1"/>
</dbReference>
<name>A0A6G4WHY3_9HYPH</name>
<evidence type="ECO:0000259" key="9">
    <source>
        <dbReference type="Pfam" id="PF21338"/>
    </source>
</evidence>
<dbReference type="InterPro" id="IPR014711">
    <property type="entry name" value="TopoI_cat_a-hlx-sub_euk"/>
</dbReference>
<evidence type="ECO:0000313" key="10">
    <source>
        <dbReference type="EMBL" id="NGO54402.1"/>
    </source>
</evidence>
<dbReference type="GO" id="GO:0003677">
    <property type="term" value="F:DNA binding"/>
    <property type="evidence" value="ECO:0007669"/>
    <property type="project" value="UniProtKB-KW"/>
</dbReference>